<evidence type="ECO:0000256" key="1">
    <source>
        <dbReference type="SAM" id="MobiDB-lite"/>
    </source>
</evidence>
<dbReference type="EMBL" id="AVOT02041856">
    <property type="protein sequence ID" value="MBW0537230.1"/>
    <property type="molecule type" value="Genomic_DNA"/>
</dbReference>
<dbReference type="OrthoDB" id="2507294at2759"/>
<evidence type="ECO:0000313" key="3">
    <source>
        <dbReference type="Proteomes" id="UP000765509"/>
    </source>
</evidence>
<comment type="caution">
    <text evidence="2">The sequence shown here is derived from an EMBL/GenBank/DDBJ whole genome shotgun (WGS) entry which is preliminary data.</text>
</comment>
<dbReference type="Proteomes" id="UP000765509">
    <property type="component" value="Unassembled WGS sequence"/>
</dbReference>
<feature type="compositionally biased region" description="Basic and acidic residues" evidence="1">
    <location>
        <begin position="22"/>
        <end position="32"/>
    </location>
</feature>
<name>A0A9Q3FH60_9BASI</name>
<protein>
    <submittedName>
        <fullName evidence="2">Uncharacterized protein</fullName>
    </submittedName>
</protein>
<keyword evidence="3" id="KW-1185">Reference proteome</keyword>
<accession>A0A9Q3FH60</accession>
<feature type="compositionally biased region" description="Basic and acidic residues" evidence="1">
    <location>
        <begin position="40"/>
        <end position="59"/>
    </location>
</feature>
<feature type="region of interest" description="Disordered" evidence="1">
    <location>
        <begin position="16"/>
        <end position="118"/>
    </location>
</feature>
<organism evidence="2 3">
    <name type="scientific">Austropuccinia psidii MF-1</name>
    <dbReference type="NCBI Taxonomy" id="1389203"/>
    <lineage>
        <taxon>Eukaryota</taxon>
        <taxon>Fungi</taxon>
        <taxon>Dikarya</taxon>
        <taxon>Basidiomycota</taxon>
        <taxon>Pucciniomycotina</taxon>
        <taxon>Pucciniomycetes</taxon>
        <taxon>Pucciniales</taxon>
        <taxon>Sphaerophragmiaceae</taxon>
        <taxon>Austropuccinia</taxon>
    </lineage>
</organism>
<feature type="compositionally biased region" description="Polar residues" evidence="1">
    <location>
        <begin position="98"/>
        <end position="118"/>
    </location>
</feature>
<sequence>MPKPLAGGHELLLTHQELSGSGEDHRTLRRLEPIVLQRQSQKDKELVEEPKSFIHRPEEGVGNDSSFGDRRPSGIYQLQNSARSVQTQAQRTSEEAGRSQQPSRKGQRQSQLAQTLPTRVQDPQIGAFSCGQCLQYGQDSYGVYSQRAGKEEQDFSTQIIDEISFFKSIIDVELGKFDAKLNKIILDMSELKRNDKKYTEWYQLTNVKLDSITNTYDRIESKCQLQNDEMEDLSILNINDQLRSLKDHFLEITKNTNQFATHFAKSDSERQKSKVEISANVEQINKNFEPHMPRHSTPLTEETLSVKGSLTPLLGENVISAKNITKLEEWPTFYAQGEYNHIEFIRTIDILQEEFHISDEIIVGKLHSLFTSTTKKWYYKMRQDHRKHDWSLWRSEMITKWAKNSWRFKIDNAFESPIFNSEKDKPLTWFSKQKYRLSALHPDMSDTIINMKILRNCGGELEHAIKCRCVEPCSTEDYINTMEDIITRTRIGKTWTKVHMESKMVPNISREDRKPQRPVFKCHKCGSTSNLANTCTKKTKINEAQVIEEGQCTEEKEESDLDSAVSEDTPVEDYRIENITDFFEVTEVHTHLPQ</sequence>
<reference evidence="2" key="1">
    <citation type="submission" date="2021-03" db="EMBL/GenBank/DDBJ databases">
        <title>Draft genome sequence of rust myrtle Austropuccinia psidii MF-1, a brazilian biotype.</title>
        <authorList>
            <person name="Quecine M.C."/>
            <person name="Pachon D.M.R."/>
            <person name="Bonatelli M.L."/>
            <person name="Correr F.H."/>
            <person name="Franceschini L.M."/>
            <person name="Leite T.F."/>
            <person name="Margarido G.R.A."/>
            <person name="Almeida C.A."/>
            <person name="Ferrarezi J.A."/>
            <person name="Labate C.A."/>
        </authorList>
    </citation>
    <scope>NUCLEOTIDE SEQUENCE</scope>
    <source>
        <strain evidence="2">MF-1</strain>
    </source>
</reference>
<proteinExistence type="predicted"/>
<feature type="compositionally biased region" description="Polar residues" evidence="1">
    <location>
        <begin position="76"/>
        <end position="91"/>
    </location>
</feature>
<dbReference type="AlphaFoldDB" id="A0A9Q3FH60"/>
<gene>
    <name evidence="2" type="ORF">O181_076945</name>
</gene>
<evidence type="ECO:0000313" key="2">
    <source>
        <dbReference type="EMBL" id="MBW0537230.1"/>
    </source>
</evidence>